<dbReference type="AlphaFoldDB" id="Q3SSB7"/>
<organism evidence="2 3">
    <name type="scientific">Nitrobacter winogradskyi (strain ATCC 25391 / DSM 10237 / CIP 104748 / NCIMB 11846 / Nb-255)</name>
    <dbReference type="NCBI Taxonomy" id="323098"/>
    <lineage>
        <taxon>Bacteria</taxon>
        <taxon>Pseudomonadati</taxon>
        <taxon>Pseudomonadota</taxon>
        <taxon>Alphaproteobacteria</taxon>
        <taxon>Hyphomicrobiales</taxon>
        <taxon>Nitrobacteraceae</taxon>
        <taxon>Nitrobacter</taxon>
    </lineage>
</organism>
<feature type="region of interest" description="Disordered" evidence="1">
    <location>
        <begin position="66"/>
        <end position="89"/>
    </location>
</feature>
<dbReference type="EMBL" id="CP000115">
    <property type="protein sequence ID" value="ABA04824.1"/>
    <property type="molecule type" value="Genomic_DNA"/>
</dbReference>
<evidence type="ECO:0000313" key="2">
    <source>
        <dbReference type="EMBL" id="ABA04824.1"/>
    </source>
</evidence>
<gene>
    <name evidence="2" type="ordered locus">Nwi_1563</name>
</gene>
<name>Q3SSB7_NITWN</name>
<dbReference type="HOGENOM" id="CLU_2481292_0_0_5"/>
<reference evidence="2 3" key="1">
    <citation type="journal article" date="2006" name="Appl. Environ. Microbiol.">
        <title>Genome sequence of the chemolithoautotrophic nitrite-oxidizing bacterium Nitrobacter winogradskyi Nb-255.</title>
        <authorList>
            <person name="Starkenburg S.R."/>
            <person name="Chain P.S."/>
            <person name="Sayavedra-Soto L.A."/>
            <person name="Hauser L."/>
            <person name="Land M.L."/>
            <person name="Larimer F.W."/>
            <person name="Malfatti S.A."/>
            <person name="Klotz M.G."/>
            <person name="Bottomley P.J."/>
            <person name="Arp D.J."/>
            <person name="Hickey W.J."/>
        </authorList>
    </citation>
    <scope>NUCLEOTIDE SEQUENCE [LARGE SCALE GENOMIC DNA]</scope>
    <source>
        <strain evidence="3">ATCC 25391 / DSM 10237 / CIP 104748 / NCIMB 11846 / Nb-255</strain>
    </source>
</reference>
<evidence type="ECO:0000256" key="1">
    <source>
        <dbReference type="SAM" id="MobiDB-lite"/>
    </source>
</evidence>
<dbReference type="STRING" id="323098.Nwi_1563"/>
<proteinExistence type="predicted"/>
<accession>Q3SSB7</accession>
<dbReference type="OrthoDB" id="7865895at2"/>
<protein>
    <submittedName>
        <fullName evidence="2">Uncharacterized protein</fullName>
    </submittedName>
</protein>
<evidence type="ECO:0000313" key="3">
    <source>
        <dbReference type="Proteomes" id="UP000002531"/>
    </source>
</evidence>
<dbReference type="Proteomes" id="UP000002531">
    <property type="component" value="Chromosome"/>
</dbReference>
<dbReference type="eggNOG" id="ENOG50348EK">
    <property type="taxonomic scope" value="Bacteria"/>
</dbReference>
<dbReference type="KEGG" id="nwi:Nwi_1563"/>
<keyword evidence="3" id="KW-1185">Reference proteome</keyword>
<dbReference type="RefSeq" id="WP_011314830.1">
    <property type="nucleotide sequence ID" value="NC_007406.1"/>
</dbReference>
<sequence>MKRRKTGRLAMRCEGKFWNAYYALPDTMEDAILLGSIHIRLVADVTRKNLFMALMQEAVSDMLTDITGTRPTWPDEPHAAPPHERAGHS</sequence>
<feature type="compositionally biased region" description="Basic and acidic residues" evidence="1">
    <location>
        <begin position="73"/>
        <end position="89"/>
    </location>
</feature>